<feature type="transmembrane region" description="Helical" evidence="1">
    <location>
        <begin position="562"/>
        <end position="586"/>
    </location>
</feature>
<keyword evidence="1" id="KW-0812">Transmembrane</keyword>
<feature type="domain" description="Peptidase M1 membrane alanine aminopeptidase" evidence="2">
    <location>
        <begin position="872"/>
        <end position="1053"/>
    </location>
</feature>
<dbReference type="GO" id="GO:0004177">
    <property type="term" value="F:aminopeptidase activity"/>
    <property type="evidence" value="ECO:0007669"/>
    <property type="project" value="UniProtKB-KW"/>
</dbReference>
<proteinExistence type="predicted"/>
<feature type="transmembrane region" description="Helical" evidence="1">
    <location>
        <begin position="472"/>
        <end position="493"/>
    </location>
</feature>
<feature type="transmembrane region" description="Helical" evidence="1">
    <location>
        <begin position="178"/>
        <end position="197"/>
    </location>
</feature>
<feature type="transmembrane region" description="Helical" evidence="1">
    <location>
        <begin position="317"/>
        <end position="335"/>
    </location>
</feature>
<keyword evidence="3" id="KW-0031">Aminopeptidase</keyword>
<dbReference type="PANTHER" id="PTHR43471:SF1">
    <property type="entry name" value="ABC TRANSPORTER PERMEASE PROTEIN NOSY-RELATED"/>
    <property type="match status" value="1"/>
</dbReference>
<dbReference type="InterPro" id="IPR014782">
    <property type="entry name" value="Peptidase_M1_dom"/>
</dbReference>
<feature type="transmembrane region" description="Helical" evidence="1">
    <location>
        <begin position="100"/>
        <end position="125"/>
    </location>
</feature>
<feature type="transmembrane region" description="Helical" evidence="1">
    <location>
        <begin position="55"/>
        <end position="79"/>
    </location>
</feature>
<dbReference type="SUPFAM" id="SSF55486">
    <property type="entry name" value="Metalloproteases ('zincins'), catalytic domain"/>
    <property type="match status" value="1"/>
</dbReference>
<feature type="transmembrane region" description="Helical" evidence="1">
    <location>
        <begin position="407"/>
        <end position="431"/>
    </location>
</feature>
<keyword evidence="3" id="KW-0645">Protease</keyword>
<feature type="transmembrane region" description="Helical" evidence="1">
    <location>
        <begin position="145"/>
        <end position="166"/>
    </location>
</feature>
<sequence>MFGKIAAFEFRYQVRQPLFWVAGVLFFLLTFGAVTSDVIQIGNTANIHVNSPANIAQLGLFMALVYLFVCAAFVANVLLRDDETGFGAIVRATPMGKFDYLYGRFTGAFLAAALGFLVVPLAIFVGSLAPWVDSEKLGPNRLSDYAYLYGVLGVPTVFATSAICFAATSAARSMAGTFLVVIAVFVAFTVSNAVIAAKPELRHVVVIWEPTGLRAYGDAIRYWTAAERNAGQPPVVGVLLMNRVLWGALGLAALAATYPLFQTTPRGSKAAKAQVTAPDGPSSAPAGTAATLPKPVFDGRAAWAQFVVRTRLEMGQVFKSVVFLALMALGLAFSAGNMLNTETAYGAPPYLLTRLAINATLGAFNLFPILIAIFYAGELVWRERDRKTQEIIDASALPDWAFVAPKVIAISLVLISTYLVSVALALSIQVLTGVHDFHLGEYLVWYVLPNAADAILIASLAVFVQAIVPHKFWGWGVMLIYMIALISVDAMGFEDKLYQYGQGPIVPLSDMNGQGHYWIAATWFRAYWSGFALMLLVLSHALWRRGTETRLGPRLRRLPGRLLGPAGIIAGLGAAVFVGTGVFIFLNTHVWNAFETKIDIERRTADHEKAVKGLEPLPVPAVTDIKMAVQVYPHEHRLTAAGTYRLVNRSGQPISLVHIYNDIDADTTIDMPGAHLAKDYPRFHDADWRFDRPLQPGQTAVLNFTTHVGHRGFRNNDVPSNGPGAGQVVDNGTFITSQGFAPQLGVDPSTFLQDRGKRRKYGLTPEVRMAKLEDLSARRFNLTASPTDWVNSDITLTTDADQTPIAPGDKISDATAGGRRTAEFKSAAPLLAFFSIQSARYVEKHEPYKGIDIGVYYDPQHPYNVDRMIAAAKASFDYYQANFSPYQFHQLRFIEFPDYARFAQSFANTVPWSESLGFITDLRDPDHIDYVTYVGAHEIGHQWWAHQLIGSYQQGVTMLDETLAQYSALMVMEKLYGPDKIRRFLKYELDNYLRNRGGEIIEELPLNRVENQPYIHYRKGSLAMYLLKDQIGEDAVNRALRSMLKQYAFQHAPYPRSTDLVAAFRAQAPAGKQALITDLFEKITIYDVKATAVQVKKRPDGRYDVRLTVSAKKAYADGKGKETEVPLNGESFDVGLFTAKPGDGKFGHENVVLFDRRVLHTGVQNFDFVVDKRPAWAGVDPYNKWIDRNSDDNLIQAEKG</sequence>
<feature type="transmembrane region" description="Helical" evidence="1">
    <location>
        <begin position="517"/>
        <end position="542"/>
    </location>
</feature>
<dbReference type="InterPro" id="IPR027268">
    <property type="entry name" value="Peptidase_M4/M1_CTD_sf"/>
</dbReference>
<evidence type="ECO:0000256" key="1">
    <source>
        <dbReference type="SAM" id="Phobius"/>
    </source>
</evidence>
<keyword evidence="3" id="KW-0378">Hydrolase</keyword>
<dbReference type="PANTHER" id="PTHR43471">
    <property type="entry name" value="ABC TRANSPORTER PERMEASE"/>
    <property type="match status" value="1"/>
</dbReference>
<evidence type="ECO:0000259" key="2">
    <source>
        <dbReference type="Pfam" id="PF01433"/>
    </source>
</evidence>
<dbReference type="RefSeq" id="WP_211937340.1">
    <property type="nucleotide sequence ID" value="NZ_CP073078.1"/>
</dbReference>
<dbReference type="GO" id="GO:0008270">
    <property type="term" value="F:zinc ion binding"/>
    <property type="evidence" value="ECO:0007669"/>
    <property type="project" value="InterPro"/>
</dbReference>
<feature type="transmembrane region" description="Helical" evidence="1">
    <location>
        <begin position="18"/>
        <end position="35"/>
    </location>
</feature>
<keyword evidence="1" id="KW-0472">Membrane</keyword>
<evidence type="ECO:0000313" key="4">
    <source>
        <dbReference type="Proteomes" id="UP000676409"/>
    </source>
</evidence>
<keyword evidence="4" id="KW-1185">Reference proteome</keyword>
<name>A0A975IU01_9CAUL</name>
<dbReference type="Gene3D" id="1.10.390.10">
    <property type="entry name" value="Neutral Protease Domain 2"/>
    <property type="match status" value="1"/>
</dbReference>
<evidence type="ECO:0000313" key="3">
    <source>
        <dbReference type="EMBL" id="QUD87288.1"/>
    </source>
</evidence>
<keyword evidence="1" id="KW-1133">Transmembrane helix</keyword>
<protein>
    <submittedName>
        <fullName evidence="3">Aminopeptidase</fullName>
    </submittedName>
</protein>
<feature type="transmembrane region" description="Helical" evidence="1">
    <location>
        <begin position="355"/>
        <end position="377"/>
    </location>
</feature>
<dbReference type="KEGG" id="caul:KCG34_19890"/>
<dbReference type="Proteomes" id="UP000676409">
    <property type="component" value="Chromosome"/>
</dbReference>
<reference evidence="3" key="1">
    <citation type="submission" date="2021-04" db="EMBL/GenBank/DDBJ databases">
        <title>The complete genome sequence of Caulobacter sp. S6.</title>
        <authorList>
            <person name="Tang Y."/>
            <person name="Ouyang W."/>
            <person name="Liu Q."/>
            <person name="Huang B."/>
            <person name="Guo Z."/>
            <person name="Lei P."/>
        </authorList>
    </citation>
    <scope>NUCLEOTIDE SEQUENCE</scope>
    <source>
        <strain evidence="3">S6</strain>
    </source>
</reference>
<feature type="transmembrane region" description="Helical" evidence="1">
    <location>
        <begin position="244"/>
        <end position="261"/>
    </location>
</feature>
<gene>
    <name evidence="3" type="ORF">KCG34_19890</name>
</gene>
<feature type="transmembrane region" description="Helical" evidence="1">
    <location>
        <begin position="443"/>
        <end position="465"/>
    </location>
</feature>
<accession>A0A975IU01</accession>
<dbReference type="GO" id="GO:0008237">
    <property type="term" value="F:metallopeptidase activity"/>
    <property type="evidence" value="ECO:0007669"/>
    <property type="project" value="InterPro"/>
</dbReference>
<dbReference type="EMBL" id="CP073078">
    <property type="protein sequence ID" value="QUD87288.1"/>
    <property type="molecule type" value="Genomic_DNA"/>
</dbReference>
<organism evidence="3 4">
    <name type="scientific">Phenylobacterium montanum</name>
    <dbReference type="NCBI Taxonomy" id="2823693"/>
    <lineage>
        <taxon>Bacteria</taxon>
        <taxon>Pseudomonadati</taxon>
        <taxon>Pseudomonadota</taxon>
        <taxon>Alphaproteobacteria</taxon>
        <taxon>Caulobacterales</taxon>
        <taxon>Caulobacteraceae</taxon>
        <taxon>Phenylobacterium</taxon>
    </lineage>
</organism>
<dbReference type="AlphaFoldDB" id="A0A975IU01"/>
<dbReference type="Pfam" id="PF01433">
    <property type="entry name" value="Peptidase_M1"/>
    <property type="match status" value="1"/>
</dbReference>